<dbReference type="Proteomes" id="UP001250214">
    <property type="component" value="Unassembled WGS sequence"/>
</dbReference>
<sequence>MTVASDTPTARRRATSRRRSFGAALGILSAVALAGGALVTTASTPQFVDTSTVPMSATTVSASPGDQDVAVDSAGARPGQPAVYGEIPACGTVGTGWLAELVPDPQLTVDTVEEVSGDAGVGERQECRWISDSLGFGDRYGYASATFVRSGHGADPESMEHLAQELRDRAGGQEASTVPDLGDAALSWYNHAEALGCAGMVTGNVLVVGCYDQQADGDSWGSLDPPEAVQAAEEAVRGLWGSLRAEGQSG</sequence>
<accession>A0ABU2H7G9</accession>
<evidence type="ECO:0000313" key="2">
    <source>
        <dbReference type="Proteomes" id="UP001250214"/>
    </source>
</evidence>
<dbReference type="EMBL" id="JAVLVT010000005">
    <property type="protein sequence ID" value="MDS1271257.1"/>
    <property type="molecule type" value="Genomic_DNA"/>
</dbReference>
<evidence type="ECO:0000313" key="1">
    <source>
        <dbReference type="EMBL" id="MDS1271257.1"/>
    </source>
</evidence>
<keyword evidence="2" id="KW-1185">Reference proteome</keyword>
<reference evidence="2" key="1">
    <citation type="submission" date="2023-07" db="EMBL/GenBank/DDBJ databases">
        <title>Novel species in the genus Lipingzhangella isolated from Sambhar Salt Lake.</title>
        <authorList>
            <person name="Jiya N."/>
            <person name="Kajale S."/>
            <person name="Sharma A."/>
        </authorList>
    </citation>
    <scope>NUCLEOTIDE SEQUENCE [LARGE SCALE GENOMIC DNA]</scope>
    <source>
        <strain evidence="2">LS1_29</strain>
    </source>
</reference>
<dbReference type="RefSeq" id="WP_310912787.1">
    <property type="nucleotide sequence ID" value="NZ_JAVLVT010000005.1"/>
</dbReference>
<name>A0ABU2H7G9_9ACTN</name>
<gene>
    <name evidence="1" type="ORF">RIF23_13220</name>
</gene>
<comment type="caution">
    <text evidence="1">The sequence shown here is derived from an EMBL/GenBank/DDBJ whole genome shotgun (WGS) entry which is preliminary data.</text>
</comment>
<proteinExistence type="predicted"/>
<organism evidence="1 2">
    <name type="scientific">Lipingzhangella rawalii</name>
    <dbReference type="NCBI Taxonomy" id="2055835"/>
    <lineage>
        <taxon>Bacteria</taxon>
        <taxon>Bacillati</taxon>
        <taxon>Actinomycetota</taxon>
        <taxon>Actinomycetes</taxon>
        <taxon>Streptosporangiales</taxon>
        <taxon>Nocardiopsidaceae</taxon>
        <taxon>Lipingzhangella</taxon>
    </lineage>
</organism>
<evidence type="ECO:0008006" key="3">
    <source>
        <dbReference type="Google" id="ProtNLM"/>
    </source>
</evidence>
<protein>
    <recommendedName>
        <fullName evidence="3">DUF3558 domain-containing protein</fullName>
    </recommendedName>
</protein>